<dbReference type="SUPFAM" id="SSF57701">
    <property type="entry name" value="Zn2/Cys6 DNA-binding domain"/>
    <property type="match status" value="1"/>
</dbReference>
<feature type="transmembrane region" description="Helical" evidence="6">
    <location>
        <begin position="482"/>
        <end position="506"/>
    </location>
</feature>
<keyword evidence="2" id="KW-0805">Transcription regulation</keyword>
<evidence type="ECO:0000259" key="7">
    <source>
        <dbReference type="PROSITE" id="PS50048"/>
    </source>
</evidence>
<keyword evidence="6" id="KW-1133">Transmembrane helix</keyword>
<name>A0A9W9ML49_9EURO</name>
<dbReference type="GO" id="GO:0006351">
    <property type="term" value="P:DNA-templated transcription"/>
    <property type="evidence" value="ECO:0007669"/>
    <property type="project" value="InterPro"/>
</dbReference>
<dbReference type="SMART" id="SM00906">
    <property type="entry name" value="Fungal_trans"/>
    <property type="match status" value="1"/>
</dbReference>
<feature type="domain" description="Zn(2)-C6 fungal-type" evidence="7">
    <location>
        <begin position="12"/>
        <end position="41"/>
    </location>
</feature>
<dbReference type="GO" id="GO:0003677">
    <property type="term" value="F:DNA binding"/>
    <property type="evidence" value="ECO:0007669"/>
    <property type="project" value="UniProtKB-KW"/>
</dbReference>
<dbReference type="InterPro" id="IPR036864">
    <property type="entry name" value="Zn2-C6_fun-type_DNA-bd_sf"/>
</dbReference>
<dbReference type="Pfam" id="PF00172">
    <property type="entry name" value="Zn_clus"/>
    <property type="match status" value="1"/>
</dbReference>
<dbReference type="Pfam" id="PF04082">
    <property type="entry name" value="Fungal_trans"/>
    <property type="match status" value="1"/>
</dbReference>
<keyword evidence="3" id="KW-0238">DNA-binding</keyword>
<evidence type="ECO:0000256" key="5">
    <source>
        <dbReference type="ARBA" id="ARBA00023242"/>
    </source>
</evidence>
<keyword evidence="5" id="KW-0539">Nucleus</keyword>
<dbReference type="SMART" id="SM00066">
    <property type="entry name" value="GAL4"/>
    <property type="match status" value="1"/>
</dbReference>
<comment type="caution">
    <text evidence="8">The sequence shown here is derived from an EMBL/GenBank/DDBJ whole genome shotgun (WGS) entry which is preliminary data.</text>
</comment>
<dbReference type="Gene3D" id="4.10.240.10">
    <property type="entry name" value="Zn(2)-C6 fungal-type DNA-binding domain"/>
    <property type="match status" value="1"/>
</dbReference>
<dbReference type="InterPro" id="IPR050987">
    <property type="entry name" value="AtrR-like"/>
</dbReference>
<feature type="transmembrane region" description="Helical" evidence="6">
    <location>
        <begin position="252"/>
        <end position="271"/>
    </location>
</feature>
<dbReference type="OrthoDB" id="3548654at2759"/>
<evidence type="ECO:0000256" key="6">
    <source>
        <dbReference type="SAM" id="Phobius"/>
    </source>
</evidence>
<organism evidence="8 9">
    <name type="scientific">Penicillium cf. viridicatum</name>
    <dbReference type="NCBI Taxonomy" id="2972119"/>
    <lineage>
        <taxon>Eukaryota</taxon>
        <taxon>Fungi</taxon>
        <taxon>Dikarya</taxon>
        <taxon>Ascomycota</taxon>
        <taxon>Pezizomycotina</taxon>
        <taxon>Eurotiomycetes</taxon>
        <taxon>Eurotiomycetidae</taxon>
        <taxon>Eurotiales</taxon>
        <taxon>Aspergillaceae</taxon>
        <taxon>Penicillium</taxon>
    </lineage>
</organism>
<dbReference type="Proteomes" id="UP001150942">
    <property type="component" value="Unassembled WGS sequence"/>
</dbReference>
<keyword evidence="1" id="KW-0479">Metal-binding</keyword>
<dbReference type="PANTHER" id="PTHR46910">
    <property type="entry name" value="TRANSCRIPTION FACTOR PDR1"/>
    <property type="match status" value="1"/>
</dbReference>
<dbReference type="InterPro" id="IPR007219">
    <property type="entry name" value="XnlR_reg_dom"/>
</dbReference>
<evidence type="ECO:0000256" key="2">
    <source>
        <dbReference type="ARBA" id="ARBA00023015"/>
    </source>
</evidence>
<keyword evidence="4" id="KW-0804">Transcription</keyword>
<dbReference type="CDD" id="cd12148">
    <property type="entry name" value="fungal_TF_MHR"/>
    <property type="match status" value="1"/>
</dbReference>
<gene>
    <name evidence="8" type="ORF">N7449_005442</name>
</gene>
<accession>A0A9W9ML49</accession>
<keyword evidence="9" id="KW-1185">Reference proteome</keyword>
<feature type="transmembrane region" description="Helical" evidence="6">
    <location>
        <begin position="296"/>
        <end position="315"/>
    </location>
</feature>
<keyword evidence="6" id="KW-0812">Transmembrane</keyword>
<dbReference type="InterPro" id="IPR001138">
    <property type="entry name" value="Zn2Cys6_DnaBD"/>
</dbReference>
<dbReference type="AlphaFoldDB" id="A0A9W9ML49"/>
<evidence type="ECO:0000313" key="9">
    <source>
        <dbReference type="Proteomes" id="UP001150942"/>
    </source>
</evidence>
<dbReference type="PANTHER" id="PTHR46910:SF32">
    <property type="entry name" value="TRANSCRIPTION FACTOR DOMAIN-CONTAINING PROTEIN-RELATED"/>
    <property type="match status" value="1"/>
</dbReference>
<sequence length="722" mass="81132">MEKPRQKSRRAANARCRYRKAKCSGTQPCESCNRRNVDCIFEDDRKILVSKEAFLGMKMRLAELEESIRVSSTEQACTQNLGAGNLEQPSEPSDDAVSTPVPILETAAPDERSQPPKEGFQSNPLVVPLRFLRDDENVARRRRPWLLLGPTSTWAFSRRVLNTLGERFVPEDNKAVPLAVDGEAYQFQYRRSTFEETPDLTGLPSHDYAIYMLNTVQFHLGQLFRLFDEEEFLHNLHEFYADAATKVQESPLWYVQFLLVLAFGEAFLTPIRNTHIAPGWGKYFTRAMSLMPDISALWPEPILAIEVLTMIALYLHSVDLRDTAYCYVLKRSLLTSVRTYKIGNAMRMALVEGYHGDLPLDQLGEKRVERCRSLWWTVYILDCKFSTLIGAPNSIRDEDITTSLWDPTVCSQRNAVLGMHARISQTMSRVQSTVYGVDKKLGDVLLPQRVGSVLHQVASLTQDLERLVATRIHSSTHSVSGVVARLTLFCHLCIIVTARPLVFALLRSHLSFLDDGKAPRALSSTVQALVQTCVDSASKTLKILASLRSQNLLHDFLPFDLDNVFSAAFILSLISGILPGIIINTQYRQMSNEILDTMIVRGNRVAEFRKRDLDRLDELIQPLLDLSQQRRQTCGLDAGAGETPQDYPTDISIINEPDVNFTLLGGRLVSVESEDELSFNLSECGLSFQQMVSAANQLDANEVLGAPVSEAVLAEDWLWGSL</sequence>
<evidence type="ECO:0000256" key="4">
    <source>
        <dbReference type="ARBA" id="ARBA00023163"/>
    </source>
</evidence>
<dbReference type="PROSITE" id="PS50048">
    <property type="entry name" value="ZN2_CY6_FUNGAL_2"/>
    <property type="match status" value="1"/>
</dbReference>
<dbReference type="GO" id="GO:0008270">
    <property type="term" value="F:zinc ion binding"/>
    <property type="evidence" value="ECO:0007669"/>
    <property type="project" value="InterPro"/>
</dbReference>
<dbReference type="EMBL" id="JAPQKQ010000003">
    <property type="protein sequence ID" value="KAJ5203363.1"/>
    <property type="molecule type" value="Genomic_DNA"/>
</dbReference>
<dbReference type="GO" id="GO:0000981">
    <property type="term" value="F:DNA-binding transcription factor activity, RNA polymerase II-specific"/>
    <property type="evidence" value="ECO:0007669"/>
    <property type="project" value="InterPro"/>
</dbReference>
<proteinExistence type="predicted"/>
<reference evidence="8" key="2">
    <citation type="journal article" date="2023" name="IMA Fungus">
        <title>Comparative genomic study of the Penicillium genus elucidates a diverse pangenome and 15 lateral gene transfer events.</title>
        <authorList>
            <person name="Petersen C."/>
            <person name="Sorensen T."/>
            <person name="Nielsen M.R."/>
            <person name="Sondergaard T.E."/>
            <person name="Sorensen J.L."/>
            <person name="Fitzpatrick D.A."/>
            <person name="Frisvad J.C."/>
            <person name="Nielsen K.L."/>
        </authorList>
    </citation>
    <scope>NUCLEOTIDE SEQUENCE</scope>
    <source>
        <strain evidence="8">IBT 20477</strain>
    </source>
</reference>
<keyword evidence="6" id="KW-0472">Membrane</keyword>
<feature type="transmembrane region" description="Helical" evidence="6">
    <location>
        <begin position="564"/>
        <end position="583"/>
    </location>
</feature>
<evidence type="ECO:0000256" key="3">
    <source>
        <dbReference type="ARBA" id="ARBA00023125"/>
    </source>
</evidence>
<evidence type="ECO:0000256" key="1">
    <source>
        <dbReference type="ARBA" id="ARBA00022723"/>
    </source>
</evidence>
<evidence type="ECO:0000313" key="8">
    <source>
        <dbReference type="EMBL" id="KAJ5203363.1"/>
    </source>
</evidence>
<reference evidence="8" key="1">
    <citation type="submission" date="2022-11" db="EMBL/GenBank/DDBJ databases">
        <authorList>
            <person name="Petersen C."/>
        </authorList>
    </citation>
    <scope>NUCLEOTIDE SEQUENCE</scope>
    <source>
        <strain evidence="8">IBT 20477</strain>
    </source>
</reference>
<dbReference type="CDD" id="cd00067">
    <property type="entry name" value="GAL4"/>
    <property type="match status" value="1"/>
</dbReference>
<protein>
    <recommendedName>
        <fullName evidence="7">Zn(2)-C6 fungal-type domain-containing protein</fullName>
    </recommendedName>
</protein>